<keyword evidence="3" id="KW-0812">Transmembrane</keyword>
<evidence type="ECO:0000256" key="3">
    <source>
        <dbReference type="SAM" id="Phobius"/>
    </source>
</evidence>
<feature type="region of interest" description="Disordered" evidence="2">
    <location>
        <begin position="761"/>
        <end position="801"/>
    </location>
</feature>
<keyword evidence="1" id="KW-0175">Coiled coil</keyword>
<feature type="transmembrane region" description="Helical" evidence="3">
    <location>
        <begin position="73"/>
        <end position="91"/>
    </location>
</feature>
<feature type="coiled-coil region" evidence="1">
    <location>
        <begin position="498"/>
        <end position="545"/>
    </location>
</feature>
<name>A0A2N3PNQ3_9PROT</name>
<proteinExistence type="predicted"/>
<keyword evidence="3" id="KW-1133">Transmembrane helix</keyword>
<dbReference type="AlphaFoldDB" id="A0A2N3PNQ3"/>
<dbReference type="Proteomes" id="UP000233293">
    <property type="component" value="Unassembled WGS sequence"/>
</dbReference>
<organism evidence="4 5">
    <name type="scientific">Telmatospirillum siberiense</name>
    <dbReference type="NCBI Taxonomy" id="382514"/>
    <lineage>
        <taxon>Bacteria</taxon>
        <taxon>Pseudomonadati</taxon>
        <taxon>Pseudomonadota</taxon>
        <taxon>Alphaproteobacteria</taxon>
        <taxon>Rhodospirillales</taxon>
        <taxon>Rhodospirillaceae</taxon>
        <taxon>Telmatospirillum</taxon>
    </lineage>
</organism>
<keyword evidence="3" id="KW-0472">Membrane</keyword>
<dbReference type="OrthoDB" id="8477685at2"/>
<keyword evidence="5" id="KW-1185">Reference proteome</keyword>
<feature type="transmembrane region" description="Helical" evidence="3">
    <location>
        <begin position="47"/>
        <end position="67"/>
    </location>
</feature>
<reference evidence="5" key="1">
    <citation type="submission" date="2017-12" db="EMBL/GenBank/DDBJ databases">
        <title>Draft genome sequence of Telmatospirillum siberiense 26-4b1T, an acidotolerant peatland alphaproteobacterium potentially involved in sulfur cycling.</title>
        <authorList>
            <person name="Hausmann B."/>
            <person name="Pjevac P."/>
            <person name="Schreck K."/>
            <person name="Herbold C.W."/>
            <person name="Daims H."/>
            <person name="Wagner M."/>
            <person name="Pester M."/>
            <person name="Loy A."/>
        </authorList>
    </citation>
    <scope>NUCLEOTIDE SEQUENCE [LARGE SCALE GENOMIC DNA]</scope>
    <source>
        <strain evidence="5">26-4b1</strain>
    </source>
</reference>
<evidence type="ECO:0000313" key="4">
    <source>
        <dbReference type="EMBL" id="PKU22017.1"/>
    </source>
</evidence>
<evidence type="ECO:0000256" key="1">
    <source>
        <dbReference type="SAM" id="Coils"/>
    </source>
</evidence>
<evidence type="ECO:0000256" key="2">
    <source>
        <dbReference type="SAM" id="MobiDB-lite"/>
    </source>
</evidence>
<evidence type="ECO:0000313" key="5">
    <source>
        <dbReference type="Proteomes" id="UP000233293"/>
    </source>
</evidence>
<feature type="transmembrane region" description="Helical" evidence="3">
    <location>
        <begin position="168"/>
        <end position="186"/>
    </location>
</feature>
<dbReference type="NCBIfam" id="TIGR02302">
    <property type="entry name" value="aProt_lowcomp"/>
    <property type="match status" value="1"/>
</dbReference>
<dbReference type="EMBL" id="PIUM01000039">
    <property type="protein sequence ID" value="PKU22017.1"/>
    <property type="molecule type" value="Genomic_DNA"/>
</dbReference>
<dbReference type="Pfam" id="PF13779">
    <property type="entry name" value="DUF4175"/>
    <property type="match status" value="1"/>
</dbReference>
<dbReference type="InterPro" id="IPR012683">
    <property type="entry name" value="CHP02302_TM"/>
</dbReference>
<comment type="caution">
    <text evidence="4">The sequence shown here is derived from an EMBL/GenBank/DDBJ whole genome shotgun (WGS) entry which is preliminary data.</text>
</comment>
<dbReference type="RefSeq" id="WP_101253131.1">
    <property type="nucleotide sequence ID" value="NZ_PIUM01000039.1"/>
</dbReference>
<gene>
    <name evidence="4" type="ORF">CWS72_23710</name>
</gene>
<feature type="region of interest" description="Disordered" evidence="2">
    <location>
        <begin position="640"/>
        <end position="684"/>
    </location>
</feature>
<feature type="compositionally biased region" description="Basic and acidic residues" evidence="2">
    <location>
        <begin position="659"/>
        <end position="669"/>
    </location>
</feature>
<sequence>MGGTVAEQRTIDQTEEGEPLDEGAAIRLRRRLRLARLIVWWERAWRLGWPLPALLATFAATALFDVLPLLPGWLHAAILVLFLLAVLAALWRLRRLSWPGLSEARQRLEQDSGFSHRPLQGLADTLAAGVRDPVSRILWQTEKRRLSALLDRLTLKHPAPDLARHDPLGLRFASLLLLAIALAGGWHDWPTRISRALHPDVSRLMGPGPLLQVWLTPPAYTGRPPILLDGPSRQPVVLPAESHLLAVLQGGKGKAQLFLDGRAQAFQSLDGGSQRLETGIAHGGTLQIRQGRRLIGTWTVSLVGIEPPTIAFASPPETDRQGRLRLDVEGRDAYGIAKAWATIRRVDTPSAAPLTLDLPLGAAHPTDLRQAAWHDLTGHPWAGLPVTIEPVAENVAGRKASGEAVATTLPERGFNNPVARAIVAERRKLIADPERRKEVAATLAGIASSPESFGKDLIVYLTLSTAISRLAHDPTSEAASSVADILWQVALRIEEGDKPAAQQALDEAARALEKALAEGAPQAEIERLMNELQTAMARYFDALAEQAARQGMPLLPDDPDQPSISPEELAGMMEQMRDLSRTGSADAARQMLSELRQMLDGLGSAMEGGATSRESREAQRALKELQDLTLQQRRLLDDTFRRAQQNPDAAGPATSGTRRRGEQNQRQGDKPQNAGPSQAEAGRQDALRKRLDKLMQSLEGLGAKAPDALGQAGQAMDDSTLSLRRDELQDSVDAQSEALARLQEGSRAAAQSLAKQLGAGLVRQGQGSGRDPLGRPLQGRGDGEDHSVKIPEQAATQKARDVLDELRRRAGQAERPAVERDYLQRLLKQFF</sequence>
<protein>
    <submittedName>
        <fullName evidence="4">TIGR02302 family protein</fullName>
    </submittedName>
</protein>
<accession>A0A2N3PNQ3</accession>